<organism evidence="2 3">
    <name type="scientific">Clavelina lepadiformis</name>
    <name type="common">Light-bulb sea squirt</name>
    <name type="synonym">Ascidia lepadiformis</name>
    <dbReference type="NCBI Taxonomy" id="159417"/>
    <lineage>
        <taxon>Eukaryota</taxon>
        <taxon>Metazoa</taxon>
        <taxon>Chordata</taxon>
        <taxon>Tunicata</taxon>
        <taxon>Ascidiacea</taxon>
        <taxon>Aplousobranchia</taxon>
        <taxon>Clavelinidae</taxon>
        <taxon>Clavelina</taxon>
    </lineage>
</organism>
<sequence>MTESAAEDELTESSDGESDSEDSAGNNDLTARSSFKERNGRVWDTTCPQPSRTRACNLRHTTKGSVDAAKKTSKMRGIVGLLSLIGVNRSQHESLRSLWSSGPLGKAIFPASFGRNRLQIQ</sequence>
<gene>
    <name evidence="2" type="ORF">CVLEPA_LOCUS23014</name>
</gene>
<feature type="compositionally biased region" description="Polar residues" evidence="1">
    <location>
        <begin position="24"/>
        <end position="33"/>
    </location>
</feature>
<feature type="region of interest" description="Disordered" evidence="1">
    <location>
        <begin position="1"/>
        <end position="48"/>
    </location>
</feature>
<comment type="caution">
    <text evidence="2">The sequence shown here is derived from an EMBL/GenBank/DDBJ whole genome shotgun (WGS) entry which is preliminary data.</text>
</comment>
<proteinExistence type="predicted"/>
<reference evidence="2 3" key="1">
    <citation type="submission" date="2024-02" db="EMBL/GenBank/DDBJ databases">
        <authorList>
            <person name="Daric V."/>
            <person name="Darras S."/>
        </authorList>
    </citation>
    <scope>NUCLEOTIDE SEQUENCE [LARGE SCALE GENOMIC DNA]</scope>
</reference>
<evidence type="ECO:0000313" key="2">
    <source>
        <dbReference type="EMBL" id="CAK8690388.1"/>
    </source>
</evidence>
<protein>
    <recommendedName>
        <fullName evidence="4">PiggyBac transposable element-derived protein domain-containing protein</fullName>
    </recommendedName>
</protein>
<name>A0ABP0GG29_CLALP</name>
<feature type="compositionally biased region" description="Acidic residues" evidence="1">
    <location>
        <begin position="1"/>
        <end position="22"/>
    </location>
</feature>
<evidence type="ECO:0000313" key="3">
    <source>
        <dbReference type="Proteomes" id="UP001642483"/>
    </source>
</evidence>
<accession>A0ABP0GG29</accession>
<evidence type="ECO:0008006" key="4">
    <source>
        <dbReference type="Google" id="ProtNLM"/>
    </source>
</evidence>
<dbReference type="EMBL" id="CAWYQH010000119">
    <property type="protein sequence ID" value="CAK8690388.1"/>
    <property type="molecule type" value="Genomic_DNA"/>
</dbReference>
<dbReference type="Proteomes" id="UP001642483">
    <property type="component" value="Unassembled WGS sequence"/>
</dbReference>
<keyword evidence="3" id="KW-1185">Reference proteome</keyword>
<evidence type="ECO:0000256" key="1">
    <source>
        <dbReference type="SAM" id="MobiDB-lite"/>
    </source>
</evidence>